<dbReference type="SMART" id="SM00205">
    <property type="entry name" value="THN"/>
    <property type="match status" value="1"/>
</dbReference>
<dbReference type="SUPFAM" id="SSF49870">
    <property type="entry name" value="Osmotin, thaumatin-like protein"/>
    <property type="match status" value="1"/>
</dbReference>
<feature type="disulfide bond" evidence="2">
    <location>
        <begin position="27"/>
        <end position="40"/>
    </location>
</feature>
<dbReference type="Proteomes" id="UP000813462">
    <property type="component" value="Unassembled WGS sequence"/>
</dbReference>
<dbReference type="PIRSF" id="PIRSF002703">
    <property type="entry name" value="Thaumatin"/>
    <property type="match status" value="1"/>
</dbReference>
<dbReference type="AlphaFoldDB" id="A0A978ULB5"/>
<feature type="disulfide bond" evidence="2">
    <location>
        <begin position="14"/>
        <end position="81"/>
    </location>
</feature>
<evidence type="ECO:0000313" key="4">
    <source>
        <dbReference type="Proteomes" id="UP000813462"/>
    </source>
</evidence>
<accession>A0A978ULB5</accession>
<feature type="disulfide bond" evidence="2">
    <location>
        <begin position="19"/>
        <end position="66"/>
    </location>
</feature>
<sequence length="100" mass="10830">MTVAPANRSGGDDCTTAGCAVNLSSSCPQKLRYSDESLGCKSACQAFGKPSYYFSNHYADFFEEACPKANNFNDKTSTYSCPSLGHDFHIIFCPTSSTTR</sequence>
<keyword evidence="2" id="KW-1015">Disulfide bond</keyword>
<evidence type="ECO:0000256" key="2">
    <source>
        <dbReference type="PIRSR" id="PIRSR002703-1"/>
    </source>
</evidence>
<evidence type="ECO:0000256" key="1">
    <source>
        <dbReference type="ARBA" id="ARBA00010607"/>
    </source>
</evidence>
<dbReference type="PROSITE" id="PS51367">
    <property type="entry name" value="THAUMATIN_2"/>
    <property type="match status" value="1"/>
</dbReference>
<protein>
    <recommendedName>
        <fullName evidence="5">Thaumatin-like protein 1</fullName>
    </recommendedName>
</protein>
<evidence type="ECO:0000313" key="3">
    <source>
        <dbReference type="EMBL" id="KAH7515617.1"/>
    </source>
</evidence>
<dbReference type="EMBL" id="JAEACU010000010">
    <property type="protein sequence ID" value="KAH7515617.1"/>
    <property type="molecule type" value="Genomic_DNA"/>
</dbReference>
<organism evidence="3 4">
    <name type="scientific">Ziziphus jujuba var. spinosa</name>
    <dbReference type="NCBI Taxonomy" id="714518"/>
    <lineage>
        <taxon>Eukaryota</taxon>
        <taxon>Viridiplantae</taxon>
        <taxon>Streptophyta</taxon>
        <taxon>Embryophyta</taxon>
        <taxon>Tracheophyta</taxon>
        <taxon>Spermatophyta</taxon>
        <taxon>Magnoliopsida</taxon>
        <taxon>eudicotyledons</taxon>
        <taxon>Gunneridae</taxon>
        <taxon>Pentapetalae</taxon>
        <taxon>rosids</taxon>
        <taxon>fabids</taxon>
        <taxon>Rosales</taxon>
        <taxon>Rhamnaceae</taxon>
        <taxon>Paliureae</taxon>
        <taxon>Ziziphus</taxon>
    </lineage>
</organism>
<gene>
    <name evidence="3" type="ORF">FEM48_Zijuj10G0045500</name>
</gene>
<dbReference type="Gene3D" id="2.60.110.10">
    <property type="entry name" value="Thaumatin"/>
    <property type="match status" value="1"/>
</dbReference>
<dbReference type="InterPro" id="IPR037176">
    <property type="entry name" value="Osmotin/thaumatin-like_sf"/>
</dbReference>
<comment type="similarity">
    <text evidence="1">Belongs to the thaumatin family.</text>
</comment>
<dbReference type="Pfam" id="PF00314">
    <property type="entry name" value="Thaumatin"/>
    <property type="match status" value="1"/>
</dbReference>
<name>A0A978ULB5_ZIZJJ</name>
<evidence type="ECO:0008006" key="5">
    <source>
        <dbReference type="Google" id="ProtNLM"/>
    </source>
</evidence>
<dbReference type="PANTHER" id="PTHR31048">
    <property type="entry name" value="OS03G0233200 PROTEIN"/>
    <property type="match status" value="1"/>
</dbReference>
<proteinExistence type="inferred from homology"/>
<reference evidence="3" key="1">
    <citation type="journal article" date="2021" name="Front. Plant Sci.">
        <title>Chromosome-Scale Genome Assembly for Chinese Sour Jujube and Insights Into Its Genome Evolution and Domestication Signature.</title>
        <authorList>
            <person name="Shen L.-Y."/>
            <person name="Luo H."/>
            <person name="Wang X.-L."/>
            <person name="Wang X.-M."/>
            <person name="Qiu X.-J."/>
            <person name="Liu H."/>
            <person name="Zhou S.-S."/>
            <person name="Jia K.-H."/>
            <person name="Nie S."/>
            <person name="Bao Y.-T."/>
            <person name="Zhang R.-G."/>
            <person name="Yun Q.-Z."/>
            <person name="Chai Y.-H."/>
            <person name="Lu J.-Y."/>
            <person name="Li Y."/>
            <person name="Zhao S.-W."/>
            <person name="Mao J.-F."/>
            <person name="Jia S.-G."/>
            <person name="Mao Y.-M."/>
        </authorList>
    </citation>
    <scope>NUCLEOTIDE SEQUENCE</scope>
    <source>
        <strain evidence="3">AT0</strain>
        <tissue evidence="3">Leaf</tissue>
    </source>
</reference>
<comment type="caution">
    <text evidence="3">The sequence shown here is derived from an EMBL/GenBank/DDBJ whole genome shotgun (WGS) entry which is preliminary data.</text>
</comment>
<dbReference type="InterPro" id="IPR001938">
    <property type="entry name" value="Thaumatin"/>
</dbReference>